<name>A0ABQ3B241_9GAMM</name>
<evidence type="ECO:0000256" key="4">
    <source>
        <dbReference type="ARBA" id="ARBA00022692"/>
    </source>
</evidence>
<sequence length="486" mass="54706">MNSPMTPNGPLYPANLSTQPQVIRLHHSKILALFRALDSVLIVCVLWVILRVLQIEWDNGYTILAIGAVIIFGFFAEGNEVYYLWRGYSMTSLASRLIFSWLLTALLIAVALISVLPFAKIDLQSVILWLAITPEVMISLHWARRVVLAKLRSSPSEPRRVAIVGANELGVRMINSLADTPWLGYRVVGFYDDRITNDDERRLDVEEQSVPVNGDLDQLYEDARDGKIDIVFVTLPMRAEFRIHAVINRLADTTVTPYVIPDVFNFDLLHSRLTCIQGIPALSIYDSPLVDNSLAKRLEDVVIGLGMLIALSIPMLLIAIGVKLTSKGPIFFKQTRYGMGGEHIKVWKFRSMTVCEDGDSVTQAKKGDMRVTPFGNFLRRTSLDELPQLFNVLSGSMSLVGPRPHAVAHNEFYRGQIKGYMLRHKVKPGITGLAQINGYRGETETLDKMSGRIAYDLEYIRNWSLLLDLKILWGTLFRGFVGQHAY</sequence>
<protein>
    <submittedName>
        <fullName evidence="9">Undecaprenyl-phosphate glucose phosphotransferase</fullName>
    </submittedName>
</protein>
<dbReference type="InterPro" id="IPR017473">
    <property type="entry name" value="Undecaprenyl-P_gluc_Ptfrase"/>
</dbReference>
<dbReference type="NCBIfam" id="TIGR03023">
    <property type="entry name" value="WcaJ_sugtrans"/>
    <property type="match status" value="1"/>
</dbReference>
<comment type="caution">
    <text evidence="9">The sequence shown here is derived from an EMBL/GenBank/DDBJ whole genome shotgun (WGS) entry which is preliminary data.</text>
</comment>
<evidence type="ECO:0000256" key="3">
    <source>
        <dbReference type="ARBA" id="ARBA00022679"/>
    </source>
</evidence>
<comment type="similarity">
    <text evidence="2">Belongs to the bacterial sugar transferase family.</text>
</comment>
<dbReference type="RefSeq" id="WP_229837765.1">
    <property type="nucleotide sequence ID" value="NZ_BMYZ01000001.1"/>
</dbReference>
<feature type="domain" description="Bacterial sugar transferase" evidence="8">
    <location>
        <begin position="296"/>
        <end position="478"/>
    </location>
</feature>
<accession>A0ABQ3B241</accession>
<keyword evidence="3" id="KW-0808">Transferase</keyword>
<keyword evidence="4 7" id="KW-0812">Transmembrane</keyword>
<dbReference type="InterPro" id="IPR036291">
    <property type="entry name" value="NAD(P)-bd_dom_sf"/>
</dbReference>
<evidence type="ECO:0000313" key="9">
    <source>
        <dbReference type="EMBL" id="GGY74432.1"/>
    </source>
</evidence>
<comment type="subcellular location">
    <subcellularLocation>
        <location evidence="1">Membrane</location>
        <topology evidence="1">Multi-pass membrane protein</topology>
    </subcellularLocation>
</comment>
<dbReference type="EMBL" id="BMYZ01000001">
    <property type="protein sequence ID" value="GGY74432.1"/>
    <property type="molecule type" value="Genomic_DNA"/>
</dbReference>
<keyword evidence="5 7" id="KW-1133">Transmembrane helix</keyword>
<feature type="transmembrane region" description="Helical" evidence="7">
    <location>
        <begin position="30"/>
        <end position="50"/>
    </location>
</feature>
<dbReference type="Proteomes" id="UP000619761">
    <property type="component" value="Unassembled WGS sequence"/>
</dbReference>
<evidence type="ECO:0000256" key="2">
    <source>
        <dbReference type="ARBA" id="ARBA00006464"/>
    </source>
</evidence>
<reference evidence="10" key="1">
    <citation type="journal article" date="2019" name="Int. J. Syst. Evol. Microbiol.">
        <title>The Global Catalogue of Microorganisms (GCM) 10K type strain sequencing project: providing services to taxonomists for standard genome sequencing and annotation.</title>
        <authorList>
            <consortium name="The Broad Institute Genomics Platform"/>
            <consortium name="The Broad Institute Genome Sequencing Center for Infectious Disease"/>
            <person name="Wu L."/>
            <person name="Ma J."/>
        </authorList>
    </citation>
    <scope>NUCLEOTIDE SEQUENCE [LARGE SCALE GENOMIC DNA]</scope>
    <source>
        <strain evidence="10">KCTC 32239</strain>
    </source>
</reference>
<dbReference type="Pfam" id="PF13727">
    <property type="entry name" value="CoA_binding_3"/>
    <property type="match status" value="1"/>
</dbReference>
<keyword evidence="10" id="KW-1185">Reference proteome</keyword>
<dbReference type="PANTHER" id="PTHR30576:SF21">
    <property type="entry name" value="UDP-GLUCOSE:UNDECAPRENYL-PHOSPHATE GLUCOSE-1-PHOSPHATE TRANSFERASE"/>
    <property type="match status" value="1"/>
</dbReference>
<evidence type="ECO:0000256" key="5">
    <source>
        <dbReference type="ARBA" id="ARBA00022989"/>
    </source>
</evidence>
<gene>
    <name evidence="9" type="ORF">GCM10011613_19810</name>
</gene>
<keyword evidence="6 7" id="KW-0472">Membrane</keyword>
<evidence type="ECO:0000256" key="7">
    <source>
        <dbReference type="SAM" id="Phobius"/>
    </source>
</evidence>
<dbReference type="Pfam" id="PF02397">
    <property type="entry name" value="Bac_transf"/>
    <property type="match status" value="1"/>
</dbReference>
<evidence type="ECO:0000256" key="1">
    <source>
        <dbReference type="ARBA" id="ARBA00004141"/>
    </source>
</evidence>
<dbReference type="SUPFAM" id="SSF51735">
    <property type="entry name" value="NAD(P)-binding Rossmann-fold domains"/>
    <property type="match status" value="1"/>
</dbReference>
<dbReference type="NCBIfam" id="TIGR03025">
    <property type="entry name" value="EPS_sugtrans"/>
    <property type="match status" value="1"/>
</dbReference>
<dbReference type="PANTHER" id="PTHR30576">
    <property type="entry name" value="COLANIC BIOSYNTHESIS UDP-GLUCOSE LIPID CARRIER TRANSFERASE"/>
    <property type="match status" value="1"/>
</dbReference>
<evidence type="ECO:0000256" key="6">
    <source>
        <dbReference type="ARBA" id="ARBA00023136"/>
    </source>
</evidence>
<dbReference type="InterPro" id="IPR017475">
    <property type="entry name" value="EPS_sugar_tfrase"/>
</dbReference>
<dbReference type="InterPro" id="IPR003362">
    <property type="entry name" value="Bact_transf"/>
</dbReference>
<feature type="transmembrane region" description="Helical" evidence="7">
    <location>
        <begin position="62"/>
        <end position="85"/>
    </location>
</feature>
<dbReference type="Gene3D" id="3.40.50.720">
    <property type="entry name" value="NAD(P)-binding Rossmann-like Domain"/>
    <property type="match status" value="1"/>
</dbReference>
<organism evidence="9 10">
    <name type="scientific">Cellvibrio zantedeschiae</name>
    <dbReference type="NCBI Taxonomy" id="1237077"/>
    <lineage>
        <taxon>Bacteria</taxon>
        <taxon>Pseudomonadati</taxon>
        <taxon>Pseudomonadota</taxon>
        <taxon>Gammaproteobacteria</taxon>
        <taxon>Cellvibrionales</taxon>
        <taxon>Cellvibrionaceae</taxon>
        <taxon>Cellvibrio</taxon>
    </lineage>
</organism>
<proteinExistence type="inferred from homology"/>
<evidence type="ECO:0000259" key="8">
    <source>
        <dbReference type="Pfam" id="PF02397"/>
    </source>
</evidence>
<feature type="transmembrane region" description="Helical" evidence="7">
    <location>
        <begin position="97"/>
        <end position="119"/>
    </location>
</feature>
<feature type="transmembrane region" description="Helical" evidence="7">
    <location>
        <begin position="301"/>
        <end position="322"/>
    </location>
</feature>
<feature type="transmembrane region" description="Helical" evidence="7">
    <location>
        <begin position="125"/>
        <end position="143"/>
    </location>
</feature>
<evidence type="ECO:0000313" key="10">
    <source>
        <dbReference type="Proteomes" id="UP000619761"/>
    </source>
</evidence>